<dbReference type="GO" id="GO:2000601">
    <property type="term" value="P:positive regulation of Arp2/3 complex-mediated actin nucleation"/>
    <property type="evidence" value="ECO:0007669"/>
    <property type="project" value="TreeGrafter"/>
</dbReference>
<protein>
    <recommendedName>
        <fullName evidence="6">Wiskott-Aldrich syndrome protein family member</fullName>
    </recommendedName>
</protein>
<evidence type="ECO:0000256" key="3">
    <source>
        <dbReference type="SAM" id="MobiDB-lite"/>
    </source>
</evidence>
<dbReference type="GO" id="GO:0071933">
    <property type="term" value="F:Arp2/3 complex binding"/>
    <property type="evidence" value="ECO:0007669"/>
    <property type="project" value="TreeGrafter"/>
</dbReference>
<comment type="caution">
    <text evidence="4">The sequence shown here is derived from an EMBL/GenBank/DDBJ whole genome shotgun (WGS) entry which is preliminary data.</text>
</comment>
<dbReference type="EMBL" id="JAZDUA010000115">
    <property type="protein sequence ID" value="KAK7867639.1"/>
    <property type="molecule type" value="Genomic_DNA"/>
</dbReference>
<feature type="region of interest" description="Disordered" evidence="3">
    <location>
        <begin position="119"/>
        <end position="151"/>
    </location>
</feature>
<dbReference type="InterPro" id="IPR028288">
    <property type="entry name" value="SCAR/WAVE_fam"/>
</dbReference>
<dbReference type="GO" id="GO:0034237">
    <property type="term" value="F:protein kinase A regulatory subunit binding"/>
    <property type="evidence" value="ECO:0007669"/>
    <property type="project" value="TreeGrafter"/>
</dbReference>
<dbReference type="GO" id="GO:0031209">
    <property type="term" value="C:SCAR complex"/>
    <property type="evidence" value="ECO:0007669"/>
    <property type="project" value="TreeGrafter"/>
</dbReference>
<organism evidence="4 5">
    <name type="scientific">Gryllus longicercus</name>
    <dbReference type="NCBI Taxonomy" id="2509291"/>
    <lineage>
        <taxon>Eukaryota</taxon>
        <taxon>Metazoa</taxon>
        <taxon>Ecdysozoa</taxon>
        <taxon>Arthropoda</taxon>
        <taxon>Hexapoda</taxon>
        <taxon>Insecta</taxon>
        <taxon>Pterygota</taxon>
        <taxon>Neoptera</taxon>
        <taxon>Polyneoptera</taxon>
        <taxon>Orthoptera</taxon>
        <taxon>Ensifera</taxon>
        <taxon>Gryllidea</taxon>
        <taxon>Grylloidea</taxon>
        <taxon>Gryllidae</taxon>
        <taxon>Gryllinae</taxon>
        <taxon>Gryllus</taxon>
    </lineage>
</organism>
<keyword evidence="5" id="KW-1185">Reference proteome</keyword>
<dbReference type="Gene3D" id="1.20.5.340">
    <property type="match status" value="1"/>
</dbReference>
<gene>
    <name evidence="4" type="ORF">R5R35_014830</name>
</gene>
<keyword evidence="2" id="KW-0175">Coiled coil</keyword>
<dbReference type="PANTHER" id="PTHR12902:SF1">
    <property type="entry name" value="WISKOTT-ALDRICH SYNDROME PROTEIN FAMILY MEMBER"/>
    <property type="match status" value="1"/>
</dbReference>
<dbReference type="Proteomes" id="UP001378592">
    <property type="component" value="Unassembled WGS sequence"/>
</dbReference>
<feature type="coiled-coil region" evidence="2">
    <location>
        <begin position="60"/>
        <end position="87"/>
    </location>
</feature>
<proteinExistence type="inferred from homology"/>
<accession>A0AAN9W0J5</accession>
<name>A0AAN9W0J5_9ORTH</name>
<sequence length="171" mass="18628">MPFVQRVVEPVFLSRRNAASEEEENNKSLTDYELETVANTTLSNALRQLASLVLIANDIFDSLTKELEDVRDRSSKLRKRIEAVEGKVSEYDPKTVTVRTGRARPASCVGWRAEARGSSSRRRVSVGGRRRLGGQARTRAGGGGATMSLRRDCWPPDAVQAARALAAAAAG</sequence>
<evidence type="ECO:0008006" key="6">
    <source>
        <dbReference type="Google" id="ProtNLM"/>
    </source>
</evidence>
<dbReference type="AlphaFoldDB" id="A0AAN9W0J5"/>
<feature type="compositionally biased region" description="Basic residues" evidence="3">
    <location>
        <begin position="119"/>
        <end position="132"/>
    </location>
</feature>
<dbReference type="GO" id="GO:0005856">
    <property type="term" value="C:cytoskeleton"/>
    <property type="evidence" value="ECO:0007669"/>
    <property type="project" value="UniProtKB-SubCell"/>
</dbReference>
<reference evidence="4 5" key="1">
    <citation type="submission" date="2024-03" db="EMBL/GenBank/DDBJ databases">
        <title>The genome assembly and annotation of the cricket Gryllus longicercus Weissman &amp; Gray.</title>
        <authorList>
            <person name="Szrajer S."/>
            <person name="Gray D."/>
            <person name="Ylla G."/>
        </authorList>
    </citation>
    <scope>NUCLEOTIDE SEQUENCE [LARGE SCALE GENOMIC DNA]</scope>
    <source>
        <strain evidence="4">DAG 2021-001</strain>
        <tissue evidence="4">Whole body minus gut</tissue>
    </source>
</reference>
<dbReference type="GO" id="GO:0003779">
    <property type="term" value="F:actin binding"/>
    <property type="evidence" value="ECO:0007669"/>
    <property type="project" value="UniProtKB-KW"/>
</dbReference>
<dbReference type="GO" id="GO:0030036">
    <property type="term" value="P:actin cytoskeleton organization"/>
    <property type="evidence" value="ECO:0007669"/>
    <property type="project" value="InterPro"/>
</dbReference>
<comment type="similarity">
    <text evidence="1">Belongs to the SCAR/WAVE family.</text>
</comment>
<evidence type="ECO:0000256" key="2">
    <source>
        <dbReference type="SAM" id="Coils"/>
    </source>
</evidence>
<evidence type="ECO:0000256" key="1">
    <source>
        <dbReference type="ARBA" id="ARBA00006993"/>
    </source>
</evidence>
<dbReference type="PANTHER" id="PTHR12902">
    <property type="entry name" value="WASP-1"/>
    <property type="match status" value="1"/>
</dbReference>
<evidence type="ECO:0000313" key="4">
    <source>
        <dbReference type="EMBL" id="KAK7867639.1"/>
    </source>
</evidence>
<evidence type="ECO:0000313" key="5">
    <source>
        <dbReference type="Proteomes" id="UP001378592"/>
    </source>
</evidence>